<dbReference type="SUPFAM" id="SSF51215">
    <property type="entry name" value="Regulatory protein AraC"/>
    <property type="match status" value="1"/>
</dbReference>
<dbReference type="CDD" id="cd00093">
    <property type="entry name" value="HTH_XRE"/>
    <property type="match status" value="1"/>
</dbReference>
<evidence type="ECO:0000313" key="6">
    <source>
        <dbReference type="Proteomes" id="UP001493487"/>
    </source>
</evidence>
<organism evidence="5 6">
    <name type="scientific">Cohnella silvisoli</name>
    <dbReference type="NCBI Taxonomy" id="2873699"/>
    <lineage>
        <taxon>Bacteria</taxon>
        <taxon>Bacillati</taxon>
        <taxon>Bacillota</taxon>
        <taxon>Bacilli</taxon>
        <taxon>Bacillales</taxon>
        <taxon>Paenibacillaceae</taxon>
        <taxon>Cohnella</taxon>
    </lineage>
</organism>
<evidence type="ECO:0000256" key="3">
    <source>
        <dbReference type="ARBA" id="ARBA00023163"/>
    </source>
</evidence>
<evidence type="ECO:0000259" key="4">
    <source>
        <dbReference type="PROSITE" id="PS01124"/>
    </source>
</evidence>
<keyword evidence="6" id="KW-1185">Reference proteome</keyword>
<reference evidence="5 6" key="1">
    <citation type="journal article" date="2023" name="Genome Announc.">
        <title>Pan-Genome Analyses of the Genus Cohnella and Proposal of the Novel Species Cohnella silvisoli sp. nov., Isolated from Forest Soil.</title>
        <authorList>
            <person name="Wang C."/>
            <person name="Mao L."/>
            <person name="Bao G."/>
            <person name="Zhu H."/>
        </authorList>
    </citation>
    <scope>NUCLEOTIDE SEQUENCE [LARGE SCALE GENOMIC DNA]</scope>
    <source>
        <strain evidence="5 6">NL03-T5-1</strain>
    </source>
</reference>
<gene>
    <name evidence="5" type="ORF">QJS35_25715</name>
</gene>
<sequence length="286" mass="33655">MFSYIDFKKNQVPFYILEQIITETIDLHHHDFVEFSFVLQGKAIENIDGKTYEMTPGTARILPSNQIHAIEIDPHDPLHLYCCLFDFYLLLESPFDDQLAKFILQAGDTMPYYTKLDGDAYEEMHRLCQKIRREYTASHLGKNSAIRAALLEILLVYVRSFANRDLTEESLHTEPSNQIEWNIIHFVNKYFFQRLTIKDLSERFGVSSSYISRLFKRHLNTYFVDYVHALRIKRAKSLLLSTDMHIYEISVESGFDSFRTFSRLFKQTTHLTPSDFRNACLQSPHK</sequence>
<dbReference type="InterPro" id="IPR009057">
    <property type="entry name" value="Homeodomain-like_sf"/>
</dbReference>
<dbReference type="InterPro" id="IPR037923">
    <property type="entry name" value="HTH-like"/>
</dbReference>
<dbReference type="Gene3D" id="2.60.120.10">
    <property type="entry name" value="Jelly Rolls"/>
    <property type="match status" value="1"/>
</dbReference>
<keyword evidence="3" id="KW-0804">Transcription</keyword>
<dbReference type="InterPro" id="IPR003313">
    <property type="entry name" value="AraC-bd"/>
</dbReference>
<accession>A0ABV1L1Z4</accession>
<protein>
    <submittedName>
        <fullName evidence="5">AraC family transcriptional regulator</fullName>
    </submittedName>
</protein>
<evidence type="ECO:0000256" key="1">
    <source>
        <dbReference type="ARBA" id="ARBA00023015"/>
    </source>
</evidence>
<dbReference type="PROSITE" id="PS01124">
    <property type="entry name" value="HTH_ARAC_FAMILY_2"/>
    <property type="match status" value="1"/>
</dbReference>
<dbReference type="InterPro" id="IPR014710">
    <property type="entry name" value="RmlC-like_jellyroll"/>
</dbReference>
<dbReference type="Proteomes" id="UP001493487">
    <property type="component" value="Unassembled WGS sequence"/>
</dbReference>
<dbReference type="Pfam" id="PF12833">
    <property type="entry name" value="HTH_18"/>
    <property type="match status" value="1"/>
</dbReference>
<dbReference type="PANTHER" id="PTHR43280">
    <property type="entry name" value="ARAC-FAMILY TRANSCRIPTIONAL REGULATOR"/>
    <property type="match status" value="1"/>
</dbReference>
<evidence type="ECO:0000313" key="5">
    <source>
        <dbReference type="EMBL" id="MEQ4485782.1"/>
    </source>
</evidence>
<dbReference type="Pfam" id="PF02311">
    <property type="entry name" value="AraC_binding"/>
    <property type="match status" value="1"/>
</dbReference>
<proteinExistence type="predicted"/>
<keyword evidence="1" id="KW-0805">Transcription regulation</keyword>
<dbReference type="Gene3D" id="1.10.10.60">
    <property type="entry name" value="Homeodomain-like"/>
    <property type="match status" value="2"/>
</dbReference>
<comment type="caution">
    <text evidence="5">The sequence shown here is derived from an EMBL/GenBank/DDBJ whole genome shotgun (WGS) entry which is preliminary data.</text>
</comment>
<dbReference type="RefSeq" id="WP_309244792.1">
    <property type="nucleotide sequence ID" value="NZ_JAIOAP010000016.1"/>
</dbReference>
<dbReference type="InterPro" id="IPR001387">
    <property type="entry name" value="Cro/C1-type_HTH"/>
</dbReference>
<name>A0ABV1L1Z4_9BACL</name>
<dbReference type="SUPFAM" id="SSF46689">
    <property type="entry name" value="Homeodomain-like"/>
    <property type="match status" value="2"/>
</dbReference>
<keyword evidence="2" id="KW-0238">DNA-binding</keyword>
<feature type="domain" description="HTH araC/xylS-type" evidence="4">
    <location>
        <begin position="181"/>
        <end position="279"/>
    </location>
</feature>
<dbReference type="EMBL" id="JASKHM010000017">
    <property type="protein sequence ID" value="MEQ4485782.1"/>
    <property type="molecule type" value="Genomic_DNA"/>
</dbReference>
<dbReference type="InterPro" id="IPR018060">
    <property type="entry name" value="HTH_AraC"/>
</dbReference>
<dbReference type="PANTHER" id="PTHR43280:SF2">
    <property type="entry name" value="HTH-TYPE TRANSCRIPTIONAL REGULATOR EXSA"/>
    <property type="match status" value="1"/>
</dbReference>
<dbReference type="SMART" id="SM00342">
    <property type="entry name" value="HTH_ARAC"/>
    <property type="match status" value="1"/>
</dbReference>
<evidence type="ECO:0000256" key="2">
    <source>
        <dbReference type="ARBA" id="ARBA00023125"/>
    </source>
</evidence>